<dbReference type="STRING" id="1081109.A0A167XLI5"/>
<dbReference type="Proteomes" id="UP000078544">
    <property type="component" value="Unassembled WGS sequence"/>
</dbReference>
<dbReference type="PROSITE" id="PS50006">
    <property type="entry name" value="FHA_DOMAIN"/>
    <property type="match status" value="1"/>
</dbReference>
<organism evidence="6 7">
    <name type="scientific">Moelleriella libera RCEF 2490</name>
    <dbReference type="NCBI Taxonomy" id="1081109"/>
    <lineage>
        <taxon>Eukaryota</taxon>
        <taxon>Fungi</taxon>
        <taxon>Dikarya</taxon>
        <taxon>Ascomycota</taxon>
        <taxon>Pezizomycotina</taxon>
        <taxon>Sordariomycetes</taxon>
        <taxon>Hypocreomycetidae</taxon>
        <taxon>Hypocreales</taxon>
        <taxon>Clavicipitaceae</taxon>
        <taxon>Moelleriella</taxon>
    </lineage>
</organism>
<dbReference type="SUPFAM" id="SSF56112">
    <property type="entry name" value="Protein kinase-like (PK-like)"/>
    <property type="match status" value="1"/>
</dbReference>
<dbReference type="Pfam" id="PF00069">
    <property type="entry name" value="Pkinase"/>
    <property type="match status" value="1"/>
</dbReference>
<feature type="compositionally biased region" description="Acidic residues" evidence="3">
    <location>
        <begin position="551"/>
        <end position="560"/>
    </location>
</feature>
<proteinExistence type="inferred from homology"/>
<dbReference type="Gene3D" id="1.10.510.10">
    <property type="entry name" value="Transferase(Phosphotransferase) domain 1"/>
    <property type="match status" value="1"/>
</dbReference>
<evidence type="ECO:0000313" key="7">
    <source>
        <dbReference type="Proteomes" id="UP000078544"/>
    </source>
</evidence>
<dbReference type="AlphaFoldDB" id="A0A167XLI5"/>
<accession>A0A167XLI5</accession>
<comment type="caution">
    <text evidence="6">The sequence shown here is derived from an EMBL/GenBank/DDBJ whole genome shotgun (WGS) entry which is preliminary data.</text>
</comment>
<dbReference type="SUPFAM" id="SSF49879">
    <property type="entry name" value="SMAD/FHA domain"/>
    <property type="match status" value="1"/>
</dbReference>
<feature type="domain" description="Protein kinase" evidence="5">
    <location>
        <begin position="231"/>
        <end position="501"/>
    </location>
</feature>
<comment type="similarity">
    <text evidence="1">Belongs to the protein kinase superfamily. CAMK Ser/Thr protein kinase family. CHEK2 subfamily.</text>
</comment>
<dbReference type="PANTHER" id="PTHR24347">
    <property type="entry name" value="SERINE/THREONINE-PROTEIN KINASE"/>
    <property type="match status" value="1"/>
</dbReference>
<dbReference type="PROSITE" id="PS00107">
    <property type="entry name" value="PROTEIN_KINASE_ATP"/>
    <property type="match status" value="1"/>
</dbReference>
<dbReference type="InterPro" id="IPR017441">
    <property type="entry name" value="Protein_kinase_ATP_BS"/>
</dbReference>
<dbReference type="GO" id="GO:0005524">
    <property type="term" value="F:ATP binding"/>
    <property type="evidence" value="ECO:0007669"/>
    <property type="project" value="UniProtKB-UniRule"/>
</dbReference>
<reference evidence="6 7" key="1">
    <citation type="journal article" date="2016" name="Genome Biol. Evol.">
        <title>Divergent and convergent evolution of fungal pathogenicity.</title>
        <authorList>
            <person name="Shang Y."/>
            <person name="Xiao G."/>
            <person name="Zheng P."/>
            <person name="Cen K."/>
            <person name="Zhan S."/>
            <person name="Wang C."/>
        </authorList>
    </citation>
    <scope>NUCLEOTIDE SEQUENCE [LARGE SCALE GENOMIC DNA]</scope>
    <source>
        <strain evidence="6 7">RCEF 2490</strain>
    </source>
</reference>
<dbReference type="InterPro" id="IPR011009">
    <property type="entry name" value="Kinase-like_dom_sf"/>
</dbReference>
<evidence type="ECO:0000256" key="1">
    <source>
        <dbReference type="ARBA" id="ARBA00005575"/>
    </source>
</evidence>
<evidence type="ECO:0000256" key="2">
    <source>
        <dbReference type="PROSITE-ProRule" id="PRU10141"/>
    </source>
</evidence>
<protein>
    <submittedName>
        <fullName evidence="6">CAMK family protein kinase</fullName>
    </submittedName>
</protein>
<keyword evidence="6" id="KW-0808">Transferase</keyword>
<keyword evidence="6" id="KW-0418">Kinase</keyword>
<keyword evidence="2" id="KW-0547">Nucleotide-binding</keyword>
<dbReference type="InterPro" id="IPR000253">
    <property type="entry name" value="FHA_dom"/>
</dbReference>
<dbReference type="PROSITE" id="PS50011">
    <property type="entry name" value="PROTEIN_KINASE_DOM"/>
    <property type="match status" value="1"/>
</dbReference>
<evidence type="ECO:0000256" key="3">
    <source>
        <dbReference type="SAM" id="MobiDB-lite"/>
    </source>
</evidence>
<dbReference type="OrthoDB" id="4961348at2759"/>
<dbReference type="Pfam" id="PF00498">
    <property type="entry name" value="FHA"/>
    <property type="match status" value="1"/>
</dbReference>
<feature type="binding site" evidence="2">
    <location>
        <position position="269"/>
    </location>
    <ligand>
        <name>ATP</name>
        <dbReference type="ChEBI" id="CHEBI:30616"/>
    </ligand>
</feature>
<sequence>MYADDLVARVYPVAGDSKEEHAERAIKASSYYVPPLHEKEPKEEVQFGRDDRETTEPPEHPVDKMRSEYDDCPFIEVRFSNVPRSSHGVIFGCSTKSDVILPNLKNLSSFHFSLTFDEQKRLIVKDLGSLIGTEVTYDGQGEGTRRRFHWIIGGDKNAHRQEKIIIKVRDDVQFRIVANEYDIESQPYIENVEKFCQGSAATEGLFDDLNIPLRPDTEFATGAHTPGNGPIYVKRKIGKGGFGVAVHCWDVSTGDETVIKRPTNEIVKKFLKKSVNDVFELAQDRRRWKHEANNMRNLIHPHIVKLLDVVDDPYPKLVLEYISGGPLSRLQNITVSESVLVLAQCLSALTLMHKNQLAHRDISPNNILVKSREPLVVVLADFGLSKNAAELRTRCGTAPFAAPEIFEDSSVRRYSAAVDIWSLGVVICATLRILPSYLTHMLNLQQNITDLSWCNMVVDSLEKLYLRRPDSLKRFLLGSMLQISPADRISAQGCYDIVKALPDRIVNAEACDRISDVLWREATVVYSSESDTNEQSTVRLKDAAPATNAGDTDDDDDGESIDGMNSIDSSSSDDRTWRMSDAAPPSSQHSDARSNLKRPTAEIAPLSPKLKRQGRVSISQSHESSGAHGSITGVDGETAEAAALLQELENGSFQYVRCLPHCCYGC</sequence>
<feature type="compositionally biased region" description="Basic and acidic residues" evidence="3">
    <location>
        <begin position="36"/>
        <end position="66"/>
    </location>
</feature>
<feature type="region of interest" description="Disordered" evidence="3">
    <location>
        <begin position="530"/>
        <end position="633"/>
    </location>
</feature>
<keyword evidence="2" id="KW-0067">ATP-binding</keyword>
<evidence type="ECO:0000259" key="5">
    <source>
        <dbReference type="PROSITE" id="PS50011"/>
    </source>
</evidence>
<dbReference type="Gene3D" id="2.60.200.20">
    <property type="match status" value="1"/>
</dbReference>
<name>A0A167XLI5_9HYPO</name>
<dbReference type="EMBL" id="AZGY01000022">
    <property type="protein sequence ID" value="KZZ90234.1"/>
    <property type="molecule type" value="Genomic_DNA"/>
</dbReference>
<keyword evidence="7" id="KW-1185">Reference proteome</keyword>
<feature type="domain" description="FHA" evidence="4">
    <location>
        <begin position="89"/>
        <end position="136"/>
    </location>
</feature>
<feature type="region of interest" description="Disordered" evidence="3">
    <location>
        <begin position="32"/>
        <end position="66"/>
    </location>
</feature>
<dbReference type="InterPro" id="IPR000719">
    <property type="entry name" value="Prot_kinase_dom"/>
</dbReference>
<dbReference type="GO" id="GO:0004672">
    <property type="term" value="F:protein kinase activity"/>
    <property type="evidence" value="ECO:0007669"/>
    <property type="project" value="InterPro"/>
</dbReference>
<dbReference type="InterPro" id="IPR008984">
    <property type="entry name" value="SMAD_FHA_dom_sf"/>
</dbReference>
<evidence type="ECO:0000313" key="6">
    <source>
        <dbReference type="EMBL" id="KZZ90234.1"/>
    </source>
</evidence>
<gene>
    <name evidence="6" type="ORF">AAL_07335</name>
</gene>
<evidence type="ECO:0000259" key="4">
    <source>
        <dbReference type="PROSITE" id="PS50006"/>
    </source>
</evidence>